<name>A0A840L523_9BURK</name>
<organism evidence="10 11">
    <name type="scientific">Roseateles oligotrophus</name>
    <dbReference type="NCBI Taxonomy" id="1769250"/>
    <lineage>
        <taxon>Bacteria</taxon>
        <taxon>Pseudomonadati</taxon>
        <taxon>Pseudomonadota</taxon>
        <taxon>Betaproteobacteria</taxon>
        <taxon>Burkholderiales</taxon>
        <taxon>Sphaerotilaceae</taxon>
        <taxon>Roseateles</taxon>
    </lineage>
</organism>
<dbReference type="SUPFAM" id="SSF51445">
    <property type="entry name" value="(Trans)glycosidases"/>
    <property type="match status" value="1"/>
</dbReference>
<comment type="caution">
    <text evidence="10">The sequence shown here is derived from an EMBL/GenBank/DDBJ whole genome shotgun (WGS) entry which is preliminary data.</text>
</comment>
<dbReference type="GO" id="GO:0004560">
    <property type="term" value="F:alpha-L-fucosidase activity"/>
    <property type="evidence" value="ECO:0007669"/>
    <property type="project" value="UniProtKB-EC"/>
</dbReference>
<sequence>MNNNSELRRHLALACLALALGGAAPGLAAQAAPAAPQLADPLNRKADYGWFVNERFGMFIHFGLYANAARHEWIMNKEKLSVEAYRKYFDSFNPDLFDARAWARSAKAAGMKYMVLTAKHHEGFALWDTQLSDYKISNTAFKRDLVREFVDAARAEGLKVGFYYSLIDWHHPEFPIDGYHPLREDETAKKVPRDMAKYRSFMHGQVRELLSNYGKIDYLWFDFSYPNRPKDWSWGQGKGREDWHSEELVKLVHQLQPRILLNNRLDLPGGVQTPEDHQPRFDGLASEFKLTEECHTLYDSWGYRRDTVAWKSSEAAVRLLVDAVSKGNNLLLNVGPNGRGEFEPGVQSRLAALGEWTRLHGRAIQGAGASAFTAPDGTRYTQRGKRLYLHLQNYPMGGVELPGLAGKVSYAQFLHDGSEIQFKEPQPRNLQNNAHVSVSENAIRLSLPMNRPELLLPVVELFLK</sequence>
<keyword evidence="4 8" id="KW-0732">Signal</keyword>
<dbReference type="InterPro" id="IPR016286">
    <property type="entry name" value="FUC_metazoa-typ"/>
</dbReference>
<evidence type="ECO:0000256" key="7">
    <source>
        <dbReference type="PIRSR" id="PIRSR001092-1"/>
    </source>
</evidence>
<dbReference type="PANTHER" id="PTHR10030:SF37">
    <property type="entry name" value="ALPHA-L-FUCOSIDASE-RELATED"/>
    <property type="match status" value="1"/>
</dbReference>
<evidence type="ECO:0000256" key="4">
    <source>
        <dbReference type="ARBA" id="ARBA00022729"/>
    </source>
</evidence>
<dbReference type="InterPro" id="IPR057739">
    <property type="entry name" value="Glyco_hydro_29_N"/>
</dbReference>
<evidence type="ECO:0000256" key="8">
    <source>
        <dbReference type="SAM" id="SignalP"/>
    </source>
</evidence>
<dbReference type="InterPro" id="IPR006311">
    <property type="entry name" value="TAT_signal"/>
</dbReference>
<dbReference type="GO" id="GO:0016139">
    <property type="term" value="P:glycoside catabolic process"/>
    <property type="evidence" value="ECO:0007669"/>
    <property type="project" value="TreeGrafter"/>
</dbReference>
<dbReference type="EMBL" id="JACHLP010000004">
    <property type="protein sequence ID" value="MBB4843654.1"/>
    <property type="molecule type" value="Genomic_DNA"/>
</dbReference>
<dbReference type="AlphaFoldDB" id="A0A840L523"/>
<evidence type="ECO:0000256" key="6">
    <source>
        <dbReference type="ARBA" id="ARBA00023295"/>
    </source>
</evidence>
<evidence type="ECO:0000256" key="2">
    <source>
        <dbReference type="ARBA" id="ARBA00007951"/>
    </source>
</evidence>
<comment type="function">
    <text evidence="1">Alpha-L-fucosidase is responsible for hydrolyzing the alpha-1,6-linked fucose joined to the reducing-end N-acetylglucosamine of the carbohydrate moieties of glycoproteins.</text>
</comment>
<dbReference type="GO" id="GO:0006004">
    <property type="term" value="P:fucose metabolic process"/>
    <property type="evidence" value="ECO:0007669"/>
    <property type="project" value="InterPro"/>
</dbReference>
<feature type="signal peptide" evidence="8">
    <location>
        <begin position="1"/>
        <end position="28"/>
    </location>
</feature>
<evidence type="ECO:0000256" key="5">
    <source>
        <dbReference type="ARBA" id="ARBA00022801"/>
    </source>
</evidence>
<dbReference type="InterPro" id="IPR017853">
    <property type="entry name" value="GH"/>
</dbReference>
<keyword evidence="5 10" id="KW-0378">Hydrolase</keyword>
<accession>A0A840L523</accession>
<keyword evidence="11" id="KW-1185">Reference proteome</keyword>
<feature type="domain" description="Glycoside hydrolase family 29 N-terminal" evidence="9">
    <location>
        <begin position="40"/>
        <end position="361"/>
    </location>
</feature>
<evidence type="ECO:0000256" key="3">
    <source>
        <dbReference type="ARBA" id="ARBA00012662"/>
    </source>
</evidence>
<proteinExistence type="inferred from homology"/>
<dbReference type="EC" id="3.2.1.51" evidence="3"/>
<protein>
    <recommendedName>
        <fullName evidence="3">alpha-L-fucosidase</fullName>
        <ecNumber evidence="3">3.2.1.51</ecNumber>
    </recommendedName>
</protein>
<feature type="chain" id="PRO_5032803971" description="alpha-L-fucosidase" evidence="8">
    <location>
        <begin position="29"/>
        <end position="464"/>
    </location>
</feature>
<dbReference type="Pfam" id="PF01120">
    <property type="entry name" value="Alpha_L_fucos"/>
    <property type="match status" value="1"/>
</dbReference>
<dbReference type="RefSeq" id="WP_221439549.1">
    <property type="nucleotide sequence ID" value="NZ_JACHLP010000004.1"/>
</dbReference>
<evidence type="ECO:0000259" key="9">
    <source>
        <dbReference type="Pfam" id="PF01120"/>
    </source>
</evidence>
<evidence type="ECO:0000313" key="10">
    <source>
        <dbReference type="EMBL" id="MBB4843654.1"/>
    </source>
</evidence>
<evidence type="ECO:0000256" key="1">
    <source>
        <dbReference type="ARBA" id="ARBA00004071"/>
    </source>
</evidence>
<dbReference type="PANTHER" id="PTHR10030">
    <property type="entry name" value="ALPHA-L-FUCOSIDASE"/>
    <property type="match status" value="1"/>
</dbReference>
<feature type="site" description="May be important for catalysis" evidence="7">
    <location>
        <position position="294"/>
    </location>
</feature>
<dbReference type="Gene3D" id="3.20.20.80">
    <property type="entry name" value="Glycosidases"/>
    <property type="match status" value="1"/>
</dbReference>
<dbReference type="InterPro" id="IPR000933">
    <property type="entry name" value="Glyco_hydro_29"/>
</dbReference>
<gene>
    <name evidence="10" type="ORF">HNP55_002177</name>
</gene>
<dbReference type="PROSITE" id="PS51318">
    <property type="entry name" value="TAT"/>
    <property type="match status" value="1"/>
</dbReference>
<dbReference type="SMART" id="SM00812">
    <property type="entry name" value="Alpha_L_fucos"/>
    <property type="match status" value="1"/>
</dbReference>
<reference evidence="10 11" key="1">
    <citation type="submission" date="2020-08" db="EMBL/GenBank/DDBJ databases">
        <title>Functional genomics of gut bacteria from endangered species of beetles.</title>
        <authorList>
            <person name="Carlos-Shanley C."/>
        </authorList>
    </citation>
    <scope>NUCLEOTIDE SEQUENCE [LARGE SCALE GENOMIC DNA]</scope>
    <source>
        <strain evidence="10 11">S00239</strain>
    </source>
</reference>
<dbReference type="PRINTS" id="PR00741">
    <property type="entry name" value="GLHYDRLASE29"/>
</dbReference>
<comment type="similarity">
    <text evidence="2">Belongs to the glycosyl hydrolase 29 family.</text>
</comment>
<evidence type="ECO:0000313" key="11">
    <source>
        <dbReference type="Proteomes" id="UP000562027"/>
    </source>
</evidence>
<dbReference type="PIRSF" id="PIRSF001092">
    <property type="entry name" value="Alpha-L-fucosidase"/>
    <property type="match status" value="1"/>
</dbReference>
<keyword evidence="6 10" id="KW-0326">Glycosidase</keyword>
<dbReference type="GO" id="GO:0005764">
    <property type="term" value="C:lysosome"/>
    <property type="evidence" value="ECO:0007669"/>
    <property type="project" value="TreeGrafter"/>
</dbReference>
<dbReference type="Proteomes" id="UP000562027">
    <property type="component" value="Unassembled WGS sequence"/>
</dbReference>